<feature type="transmembrane region" description="Helical" evidence="7">
    <location>
        <begin position="332"/>
        <end position="356"/>
    </location>
</feature>
<feature type="transmembrane region" description="Helical" evidence="7">
    <location>
        <begin position="362"/>
        <end position="382"/>
    </location>
</feature>
<feature type="transmembrane region" description="Helical" evidence="7">
    <location>
        <begin position="135"/>
        <end position="155"/>
    </location>
</feature>
<dbReference type="OrthoDB" id="9787026at2"/>
<dbReference type="Pfam" id="PF07690">
    <property type="entry name" value="MFS_1"/>
    <property type="match status" value="1"/>
</dbReference>
<feature type="transmembrane region" description="Helical" evidence="7">
    <location>
        <begin position="210"/>
        <end position="228"/>
    </location>
</feature>
<dbReference type="AlphaFoldDB" id="A0A660DYD1"/>
<keyword evidence="5 7" id="KW-1133">Transmembrane helix</keyword>
<dbReference type="InterPro" id="IPR050171">
    <property type="entry name" value="MFS_Transporters"/>
</dbReference>
<dbReference type="PROSITE" id="PS50850">
    <property type="entry name" value="MFS"/>
    <property type="match status" value="1"/>
</dbReference>
<dbReference type="EMBL" id="UYIG01000001">
    <property type="protein sequence ID" value="VDG26939.1"/>
    <property type="molecule type" value="Genomic_DNA"/>
</dbReference>
<dbReference type="Proteomes" id="UP000289996">
    <property type="component" value="Unassembled WGS sequence"/>
</dbReference>
<evidence type="ECO:0000256" key="7">
    <source>
        <dbReference type="SAM" id="Phobius"/>
    </source>
</evidence>
<feature type="domain" description="Major facilitator superfamily (MFS) profile" evidence="8">
    <location>
        <begin position="1"/>
        <end position="387"/>
    </location>
</feature>
<reference evidence="9 10" key="1">
    <citation type="submission" date="2018-11" db="EMBL/GenBank/DDBJ databases">
        <authorList>
            <person name="Wuyts S."/>
        </authorList>
    </citation>
    <scope>NUCLEOTIDE SEQUENCE [LARGE SCALE GENOMIC DNA]</scope>
    <source>
        <strain evidence="9">Lactobacillus mudanjiangensis AMBF249</strain>
    </source>
</reference>
<dbReference type="RefSeq" id="WP_130851267.1">
    <property type="nucleotide sequence ID" value="NZ_UYIG01000001.1"/>
</dbReference>
<keyword evidence="2" id="KW-0813">Transport</keyword>
<feature type="transmembrane region" description="Helical" evidence="7">
    <location>
        <begin position="71"/>
        <end position="90"/>
    </location>
</feature>
<feature type="transmembrane region" description="Helical" evidence="7">
    <location>
        <begin position="275"/>
        <end position="293"/>
    </location>
</feature>
<dbReference type="Gene3D" id="1.20.1250.20">
    <property type="entry name" value="MFS general substrate transporter like domains"/>
    <property type="match status" value="1"/>
</dbReference>
<keyword evidence="4 7" id="KW-0812">Transmembrane</keyword>
<dbReference type="GO" id="GO:0022857">
    <property type="term" value="F:transmembrane transporter activity"/>
    <property type="evidence" value="ECO:0007669"/>
    <property type="project" value="InterPro"/>
</dbReference>
<accession>A0A660DYD1</accession>
<keyword evidence="6 7" id="KW-0472">Membrane</keyword>
<evidence type="ECO:0000259" key="8">
    <source>
        <dbReference type="PROSITE" id="PS50850"/>
    </source>
</evidence>
<evidence type="ECO:0000256" key="3">
    <source>
        <dbReference type="ARBA" id="ARBA00022475"/>
    </source>
</evidence>
<evidence type="ECO:0000313" key="10">
    <source>
        <dbReference type="Proteomes" id="UP000289996"/>
    </source>
</evidence>
<dbReference type="InterPro" id="IPR020846">
    <property type="entry name" value="MFS_dom"/>
</dbReference>
<evidence type="ECO:0000256" key="6">
    <source>
        <dbReference type="ARBA" id="ARBA00023136"/>
    </source>
</evidence>
<keyword evidence="3" id="KW-1003">Cell membrane</keyword>
<protein>
    <submittedName>
        <fullName evidence="9">MFS transporter [Lactobacillus pentosus]</fullName>
    </submittedName>
</protein>
<evidence type="ECO:0000256" key="4">
    <source>
        <dbReference type="ARBA" id="ARBA00022692"/>
    </source>
</evidence>
<dbReference type="PANTHER" id="PTHR23517:SF2">
    <property type="entry name" value="MULTIDRUG RESISTANCE PROTEIN MDTH"/>
    <property type="match status" value="1"/>
</dbReference>
<proteinExistence type="predicted"/>
<feature type="transmembrane region" description="Helical" evidence="7">
    <location>
        <begin position="44"/>
        <end position="64"/>
    </location>
</feature>
<dbReference type="InterPro" id="IPR036259">
    <property type="entry name" value="MFS_trans_sf"/>
</dbReference>
<feature type="transmembrane region" description="Helical" evidence="7">
    <location>
        <begin position="96"/>
        <end position="123"/>
    </location>
</feature>
<sequence>MKQIRVKIGILSIALLSMCGIVITPVFSAIIRAFPQVPATTIQLIGSLPSLGQLVISLIVGRLAMSISKKYLALIGILAVIIGGVVPIIWHSQMIILLVCAFIIGIGVGFVSTLTPMLISIFFQGETRASMMGINTAFNSLGAMIMMSAAGVFGAQVWYHAYYVFLIAILVFVLVWLLLPLDRVEKRAMINQESTESESTVTTLKQLNKYVFAIVGLVFLTIFCYTAFSNNLSIAIAQKHAGGTSIAGILSACGTLGGMITGLLMVYIRKIARNYLWETSALSLSIAYLTIYFSQQLSLLFVGAFLSGVGMCIAMATAPFEISVLTSERQNALGMSLFIFCNALGGIVSPIILGWFKVDAGLTTFLVIGVMTVIIAVVMLGLRFTKKISRQQDQLMQAAK</sequence>
<evidence type="ECO:0000256" key="5">
    <source>
        <dbReference type="ARBA" id="ARBA00022989"/>
    </source>
</evidence>
<organism evidence="9 10">
    <name type="scientific">Lactiplantibacillus mudanjiangensis</name>
    <dbReference type="NCBI Taxonomy" id="1296538"/>
    <lineage>
        <taxon>Bacteria</taxon>
        <taxon>Bacillati</taxon>
        <taxon>Bacillota</taxon>
        <taxon>Bacilli</taxon>
        <taxon>Lactobacillales</taxon>
        <taxon>Lactobacillaceae</taxon>
        <taxon>Lactiplantibacillus</taxon>
    </lineage>
</organism>
<evidence type="ECO:0000313" key="9">
    <source>
        <dbReference type="EMBL" id="VDG26939.1"/>
    </source>
</evidence>
<gene>
    <name evidence="9" type="ORF">MUDAN_MDHGFNIF_00332</name>
</gene>
<feature type="transmembrane region" description="Helical" evidence="7">
    <location>
        <begin position="299"/>
        <end position="320"/>
    </location>
</feature>
<dbReference type="GO" id="GO:0005886">
    <property type="term" value="C:plasma membrane"/>
    <property type="evidence" value="ECO:0007669"/>
    <property type="project" value="UniProtKB-SubCell"/>
</dbReference>
<evidence type="ECO:0000256" key="2">
    <source>
        <dbReference type="ARBA" id="ARBA00022448"/>
    </source>
</evidence>
<comment type="subcellular location">
    <subcellularLocation>
        <location evidence="1">Cell membrane</location>
        <topology evidence="1">Multi-pass membrane protein</topology>
    </subcellularLocation>
</comment>
<dbReference type="PANTHER" id="PTHR23517">
    <property type="entry name" value="RESISTANCE PROTEIN MDTM, PUTATIVE-RELATED-RELATED"/>
    <property type="match status" value="1"/>
</dbReference>
<dbReference type="SUPFAM" id="SSF103473">
    <property type="entry name" value="MFS general substrate transporter"/>
    <property type="match status" value="1"/>
</dbReference>
<feature type="transmembrane region" description="Helical" evidence="7">
    <location>
        <begin position="161"/>
        <end position="179"/>
    </location>
</feature>
<name>A0A660DYD1_9LACO</name>
<keyword evidence="10" id="KW-1185">Reference proteome</keyword>
<evidence type="ECO:0000256" key="1">
    <source>
        <dbReference type="ARBA" id="ARBA00004651"/>
    </source>
</evidence>
<dbReference type="InterPro" id="IPR011701">
    <property type="entry name" value="MFS"/>
</dbReference>
<feature type="transmembrane region" description="Helical" evidence="7">
    <location>
        <begin position="248"/>
        <end position="268"/>
    </location>
</feature>